<dbReference type="Gene3D" id="1.10.287.210">
    <property type="match status" value="1"/>
</dbReference>
<evidence type="ECO:0008006" key="4">
    <source>
        <dbReference type="Google" id="ProtNLM"/>
    </source>
</evidence>
<protein>
    <recommendedName>
        <fullName evidence="4">ENR1 protein</fullName>
    </recommendedName>
</protein>
<evidence type="ECO:0000256" key="1">
    <source>
        <dbReference type="SAM" id="MobiDB-lite"/>
    </source>
</evidence>
<dbReference type="PANTHER" id="PTHR10424">
    <property type="entry name" value="VIRAL ENVELOPE PROTEIN"/>
    <property type="match status" value="1"/>
</dbReference>
<dbReference type="SUPFAM" id="SSF58069">
    <property type="entry name" value="Virus ectodomain"/>
    <property type="match status" value="1"/>
</dbReference>
<proteinExistence type="predicted"/>
<name>A0A8C3QXQ4_9PASS</name>
<reference evidence="2" key="1">
    <citation type="submission" date="2025-08" db="UniProtKB">
        <authorList>
            <consortium name="Ensembl"/>
        </authorList>
    </citation>
    <scope>IDENTIFICATION</scope>
</reference>
<reference evidence="2" key="2">
    <citation type="submission" date="2025-09" db="UniProtKB">
        <authorList>
            <consortium name="Ensembl"/>
        </authorList>
    </citation>
    <scope>IDENTIFICATION</scope>
</reference>
<accession>A0A8C3QXQ4</accession>
<sequence>MESTQTWKGKIWTPEEIVKTYGPATWAQEGSWGYRTPIYMLNKIIQLQAVLEIVSNKTALALDQISNQLAQTRAVVYQIRLAVDYLLADEGGICGKFNSSECCLEIDDKSEEDVVLLHGSWVKGPCLQPPASAEGMPQRERGGERESRRVKARASKRARSLLQYIISPFVLNILIYSDQPARDTIPTGFAYSL</sequence>
<dbReference type="Proteomes" id="UP000694396">
    <property type="component" value="Unplaced"/>
</dbReference>
<dbReference type="Ensembl" id="ENSCRFT00000013134.1">
    <property type="protein sequence ID" value="ENSCRFP00000012700.1"/>
    <property type="gene ID" value="ENSCRFG00000009847.1"/>
</dbReference>
<dbReference type="PANTHER" id="PTHR10424:SF68">
    <property type="entry name" value="ENDOGENOUS RETROVIRUS GROUP 3 MEMBER 1 ENV POLYPROTEIN"/>
    <property type="match status" value="1"/>
</dbReference>
<organism evidence="2 3">
    <name type="scientific">Cyanoderma ruficeps</name>
    <name type="common">rufous-capped babbler</name>
    <dbReference type="NCBI Taxonomy" id="181631"/>
    <lineage>
        <taxon>Eukaryota</taxon>
        <taxon>Metazoa</taxon>
        <taxon>Chordata</taxon>
        <taxon>Craniata</taxon>
        <taxon>Vertebrata</taxon>
        <taxon>Euteleostomi</taxon>
        <taxon>Archelosauria</taxon>
        <taxon>Archosauria</taxon>
        <taxon>Dinosauria</taxon>
        <taxon>Saurischia</taxon>
        <taxon>Theropoda</taxon>
        <taxon>Coelurosauria</taxon>
        <taxon>Aves</taxon>
        <taxon>Neognathae</taxon>
        <taxon>Neoaves</taxon>
        <taxon>Telluraves</taxon>
        <taxon>Australaves</taxon>
        <taxon>Passeriformes</taxon>
        <taxon>Sylvioidea</taxon>
        <taxon>Timaliidae</taxon>
        <taxon>Cyanoderma</taxon>
    </lineage>
</organism>
<dbReference type="InterPro" id="IPR018154">
    <property type="entry name" value="TLV/ENV_coat_polyprotein"/>
</dbReference>
<dbReference type="AlphaFoldDB" id="A0A8C3QXQ4"/>
<evidence type="ECO:0000313" key="3">
    <source>
        <dbReference type="Proteomes" id="UP000694396"/>
    </source>
</evidence>
<evidence type="ECO:0000313" key="2">
    <source>
        <dbReference type="Ensembl" id="ENSCRFP00000012700.1"/>
    </source>
</evidence>
<feature type="compositionally biased region" description="Basic and acidic residues" evidence="1">
    <location>
        <begin position="137"/>
        <end position="149"/>
    </location>
</feature>
<feature type="region of interest" description="Disordered" evidence="1">
    <location>
        <begin position="129"/>
        <end position="151"/>
    </location>
</feature>
<keyword evidence="3" id="KW-1185">Reference proteome</keyword>